<evidence type="ECO:0000313" key="4">
    <source>
        <dbReference type="EMBL" id="KDN56806.1"/>
    </source>
</evidence>
<keyword evidence="5" id="KW-1185">Reference proteome</keyword>
<reference evidence="4 5" key="1">
    <citation type="submission" date="2014-05" db="EMBL/GenBank/DDBJ databases">
        <title>Genome Sequence of Flavobacterium sp. EM1321.</title>
        <authorList>
            <person name="Shin S.-K."/>
            <person name="Yi H."/>
        </authorList>
    </citation>
    <scope>NUCLEOTIDE SEQUENCE [LARGE SCALE GENOMIC DNA]</scope>
    <source>
        <strain evidence="4 5">EM1321</strain>
    </source>
</reference>
<comment type="caution">
    <text evidence="4">The sequence shown here is derived from an EMBL/GenBank/DDBJ whole genome shotgun (WGS) entry which is preliminary data.</text>
</comment>
<sequence>MKTYWVKTHYLIKKLFPKYVWDIPNNEKKIYLTFDDGPTPKITTWVLDQLGQYNAKATFFCIGKNITAHPEIFNKIIEKGHAIGNHTHNHLNGWKTIGEDYLENISFCENAINNLHTIPKGELAKQSKICYLKSKIFRPPYGKIKAAQARQLRKKGYIIIMWDVLSADFDQNITKEECLNNVISNTQSGSIIVFHDSIKAFKNLEYALPKTLEHLSKNNFVFETIPY</sequence>
<dbReference type="GO" id="GO:0046872">
    <property type="term" value="F:metal ion binding"/>
    <property type="evidence" value="ECO:0007669"/>
    <property type="project" value="UniProtKB-KW"/>
</dbReference>
<dbReference type="InterPro" id="IPR011330">
    <property type="entry name" value="Glyco_hydro/deAcase_b/a-brl"/>
</dbReference>
<dbReference type="PANTHER" id="PTHR10587:SF133">
    <property type="entry name" value="CHITIN DEACETYLASE 1-RELATED"/>
    <property type="match status" value="1"/>
</dbReference>
<dbReference type="PROSITE" id="PS51677">
    <property type="entry name" value="NODB"/>
    <property type="match status" value="1"/>
</dbReference>
<gene>
    <name evidence="4" type="ORF">FEM21_03090</name>
</gene>
<dbReference type="InterPro" id="IPR050248">
    <property type="entry name" value="Polysacc_deacetylase_ArnD"/>
</dbReference>
<protein>
    <submittedName>
        <fullName evidence="4">Polysaccharide deacetylase</fullName>
    </submittedName>
</protein>
<keyword evidence="1" id="KW-0479">Metal-binding</keyword>
<dbReference type="SUPFAM" id="SSF88713">
    <property type="entry name" value="Glycoside hydrolase/deacetylase"/>
    <property type="match status" value="1"/>
</dbReference>
<dbReference type="EMBL" id="JNCA01000001">
    <property type="protein sequence ID" value="KDN56806.1"/>
    <property type="molecule type" value="Genomic_DNA"/>
</dbReference>
<dbReference type="PATRIC" id="fig|1492738.3.peg.303"/>
<dbReference type="GO" id="GO:0005975">
    <property type="term" value="P:carbohydrate metabolic process"/>
    <property type="evidence" value="ECO:0007669"/>
    <property type="project" value="InterPro"/>
</dbReference>
<dbReference type="eggNOG" id="COG0726">
    <property type="taxonomic scope" value="Bacteria"/>
</dbReference>
<dbReference type="CDD" id="cd10917">
    <property type="entry name" value="CE4_NodB_like_6s_7s"/>
    <property type="match status" value="1"/>
</dbReference>
<evidence type="ECO:0000256" key="1">
    <source>
        <dbReference type="ARBA" id="ARBA00022723"/>
    </source>
</evidence>
<dbReference type="Proteomes" id="UP000027064">
    <property type="component" value="Unassembled WGS sequence"/>
</dbReference>
<proteinExistence type="predicted"/>
<dbReference type="PANTHER" id="PTHR10587">
    <property type="entry name" value="GLYCOSYL TRANSFERASE-RELATED"/>
    <property type="match status" value="1"/>
</dbReference>
<dbReference type="Gene3D" id="3.20.20.370">
    <property type="entry name" value="Glycoside hydrolase/deacetylase"/>
    <property type="match status" value="1"/>
</dbReference>
<dbReference type="OrthoDB" id="9812065at2"/>
<dbReference type="RefSeq" id="WP_035656940.1">
    <property type="nucleotide sequence ID" value="NZ_JNCA01000001.1"/>
</dbReference>
<keyword evidence="2" id="KW-0378">Hydrolase</keyword>
<accession>A0A066WSP4</accession>
<dbReference type="GO" id="GO:0016810">
    <property type="term" value="F:hydrolase activity, acting on carbon-nitrogen (but not peptide) bonds"/>
    <property type="evidence" value="ECO:0007669"/>
    <property type="project" value="InterPro"/>
</dbReference>
<organism evidence="4 5">
    <name type="scientific">Flavobacterium seoulense</name>
    <dbReference type="NCBI Taxonomy" id="1492738"/>
    <lineage>
        <taxon>Bacteria</taxon>
        <taxon>Pseudomonadati</taxon>
        <taxon>Bacteroidota</taxon>
        <taxon>Flavobacteriia</taxon>
        <taxon>Flavobacteriales</taxon>
        <taxon>Flavobacteriaceae</taxon>
        <taxon>Flavobacterium</taxon>
    </lineage>
</organism>
<evidence type="ECO:0000259" key="3">
    <source>
        <dbReference type="PROSITE" id="PS51677"/>
    </source>
</evidence>
<evidence type="ECO:0000313" key="5">
    <source>
        <dbReference type="Proteomes" id="UP000027064"/>
    </source>
</evidence>
<dbReference type="InterPro" id="IPR002509">
    <property type="entry name" value="NODB_dom"/>
</dbReference>
<dbReference type="AlphaFoldDB" id="A0A066WSP4"/>
<evidence type="ECO:0000256" key="2">
    <source>
        <dbReference type="ARBA" id="ARBA00022801"/>
    </source>
</evidence>
<dbReference type="GO" id="GO:0016020">
    <property type="term" value="C:membrane"/>
    <property type="evidence" value="ECO:0007669"/>
    <property type="project" value="TreeGrafter"/>
</dbReference>
<dbReference type="STRING" id="1492738.FEM21_03090"/>
<feature type="domain" description="NodB homology" evidence="3">
    <location>
        <begin position="28"/>
        <end position="223"/>
    </location>
</feature>
<dbReference type="Pfam" id="PF01522">
    <property type="entry name" value="Polysacc_deac_1"/>
    <property type="match status" value="1"/>
</dbReference>
<name>A0A066WSP4_9FLAO</name>